<evidence type="ECO:0000313" key="2">
    <source>
        <dbReference type="Proteomes" id="UP000682951"/>
    </source>
</evidence>
<dbReference type="InterPro" id="IPR027417">
    <property type="entry name" value="P-loop_NTPase"/>
</dbReference>
<proteinExistence type="predicted"/>
<dbReference type="EMBL" id="JAGSSW010000004">
    <property type="protein sequence ID" value="MBR8463926.1"/>
    <property type="molecule type" value="Genomic_DNA"/>
</dbReference>
<dbReference type="Pfam" id="PF13177">
    <property type="entry name" value="DNA_pol3_delta2"/>
    <property type="match status" value="1"/>
</dbReference>
<reference evidence="1 2" key="1">
    <citation type="submission" date="2021-04" db="EMBL/GenBank/DDBJ databases">
        <title>Molecular and phenotypic characterization and identification of bacterial isolates recovered from the Anatolian ground squirrels (Spermophilus xanthoprymnus) and which have the potential to form a new species in the Campylobacter genus.</title>
        <authorList>
            <person name="Aydin F."/>
            <person name="Abay S."/>
            <person name="Kayman T."/>
            <person name="Karakaya E."/>
            <person name="Mustak H.K."/>
            <person name="Mustak I.B."/>
            <person name="Bilgin N."/>
            <person name="Duzler A."/>
            <person name="Sahin O."/>
            <person name="Guran O."/>
            <person name="Saticioglu I.B."/>
        </authorList>
    </citation>
    <scope>NUCLEOTIDE SEQUENCE [LARGE SCALE GENOMIC DNA]</scope>
    <source>
        <strain evidence="2">faydin-G24</strain>
    </source>
</reference>
<dbReference type="SUPFAM" id="SSF52540">
    <property type="entry name" value="P-loop containing nucleoside triphosphate hydrolases"/>
    <property type="match status" value="1"/>
</dbReference>
<dbReference type="NCBIfam" id="NF006296">
    <property type="entry name" value="PRK08485.1"/>
    <property type="match status" value="1"/>
</dbReference>
<dbReference type="Proteomes" id="UP000682951">
    <property type="component" value="Unassembled WGS sequence"/>
</dbReference>
<keyword evidence="2" id="KW-1185">Reference proteome</keyword>
<sequence>MISKIIITSDFDGLKTQLESEFGSKNLRFFISDEFLIENAHDVINEAYIAEVSDKMLVIMAKSYRTEAQNALLKIIEEPPRNIKFLIAINSKNMLLPTIRSRLIVENRIQKIEKNQLNLNLKALSLKEIYKFIDECVENERADKFGKNELKALLSCIMTKALESGFKFSQDEFEYFYKLISLADLNTKCHALLTPLLLIILEKGRV</sequence>
<organism evidence="1 2">
    <name type="scientific">Campylobacter anatolicus</name>
    <dbReference type="NCBI Taxonomy" id="2829105"/>
    <lineage>
        <taxon>Bacteria</taxon>
        <taxon>Pseudomonadati</taxon>
        <taxon>Campylobacterota</taxon>
        <taxon>Epsilonproteobacteria</taxon>
        <taxon>Campylobacterales</taxon>
        <taxon>Campylobacteraceae</taxon>
        <taxon>Campylobacter</taxon>
    </lineage>
</organism>
<name>A0ABS5HI41_9BACT</name>
<gene>
    <name evidence="1" type="ORF">KDD93_04970</name>
</gene>
<accession>A0ABS5HI41</accession>
<protein>
    <submittedName>
        <fullName evidence="1">DNA polymerase III subunit delta</fullName>
    </submittedName>
</protein>
<comment type="caution">
    <text evidence="1">The sequence shown here is derived from an EMBL/GenBank/DDBJ whole genome shotgun (WGS) entry which is preliminary data.</text>
</comment>
<dbReference type="Gene3D" id="3.40.50.300">
    <property type="entry name" value="P-loop containing nucleotide triphosphate hydrolases"/>
    <property type="match status" value="1"/>
</dbReference>
<dbReference type="RefSeq" id="WP_212141946.1">
    <property type="nucleotide sequence ID" value="NZ_JAGSSW010000004.1"/>
</dbReference>
<evidence type="ECO:0000313" key="1">
    <source>
        <dbReference type="EMBL" id="MBR8463926.1"/>
    </source>
</evidence>